<dbReference type="GO" id="GO:0005975">
    <property type="term" value="P:carbohydrate metabolic process"/>
    <property type="evidence" value="ECO:0007669"/>
    <property type="project" value="InterPro"/>
</dbReference>
<dbReference type="PANTHER" id="PTHR46066:SF2">
    <property type="entry name" value="CHITINASE DOMAIN-CONTAINING PROTEIN 1"/>
    <property type="match status" value="1"/>
</dbReference>
<comment type="caution">
    <text evidence="3">The sequence shown here is derived from an EMBL/GenBank/DDBJ whole genome shotgun (WGS) entry which is preliminary data.</text>
</comment>
<keyword evidence="1" id="KW-1133">Transmembrane helix</keyword>
<evidence type="ECO:0000313" key="4">
    <source>
        <dbReference type="Proteomes" id="UP000518605"/>
    </source>
</evidence>
<dbReference type="GO" id="GO:0008061">
    <property type="term" value="F:chitin binding"/>
    <property type="evidence" value="ECO:0007669"/>
    <property type="project" value="InterPro"/>
</dbReference>
<dbReference type="InterPro" id="IPR017853">
    <property type="entry name" value="GH"/>
</dbReference>
<dbReference type="Gene3D" id="3.10.50.10">
    <property type="match status" value="1"/>
</dbReference>
<accession>A0A7W5C7P8</accession>
<reference evidence="3 4" key="1">
    <citation type="submission" date="2020-08" db="EMBL/GenBank/DDBJ databases">
        <title>Genomic Encyclopedia of Type Strains, Phase III (KMG-III): the genomes of soil and plant-associated and newly described type strains.</title>
        <authorList>
            <person name="Whitman W."/>
        </authorList>
    </citation>
    <scope>NUCLEOTIDE SEQUENCE [LARGE SCALE GENOMIC DNA]</scope>
    <source>
        <strain evidence="3 4">CECT 8234</strain>
    </source>
</reference>
<dbReference type="AlphaFoldDB" id="A0A7W5C7P8"/>
<feature type="domain" description="GH18" evidence="2">
    <location>
        <begin position="243"/>
        <end position="576"/>
    </location>
</feature>
<dbReference type="InterPro" id="IPR011583">
    <property type="entry name" value="Chitinase_II/V-like_cat"/>
</dbReference>
<organism evidence="3 4">
    <name type="scientific">Paenibacillus endophyticus</name>
    <dbReference type="NCBI Taxonomy" id="1294268"/>
    <lineage>
        <taxon>Bacteria</taxon>
        <taxon>Bacillati</taxon>
        <taxon>Bacillota</taxon>
        <taxon>Bacilli</taxon>
        <taxon>Bacillales</taxon>
        <taxon>Paenibacillaceae</taxon>
        <taxon>Paenibacillus</taxon>
    </lineage>
</organism>
<dbReference type="InterPro" id="IPR029070">
    <property type="entry name" value="Chitinase_insertion_sf"/>
</dbReference>
<dbReference type="EMBL" id="JACHXW010000006">
    <property type="protein sequence ID" value="MBB3152616.1"/>
    <property type="molecule type" value="Genomic_DNA"/>
</dbReference>
<proteinExistence type="predicted"/>
<evidence type="ECO:0000313" key="3">
    <source>
        <dbReference type="EMBL" id="MBB3152616.1"/>
    </source>
</evidence>
<dbReference type="SUPFAM" id="SSF55383">
    <property type="entry name" value="Copper amine oxidase, domain N"/>
    <property type="match status" value="1"/>
</dbReference>
<keyword evidence="4" id="KW-1185">Reference proteome</keyword>
<feature type="transmembrane region" description="Helical" evidence="1">
    <location>
        <begin position="20"/>
        <end position="37"/>
    </location>
</feature>
<dbReference type="Gene3D" id="2.30.30.40">
    <property type="entry name" value="SH3 Domains"/>
    <property type="match status" value="1"/>
</dbReference>
<evidence type="ECO:0000256" key="1">
    <source>
        <dbReference type="SAM" id="Phobius"/>
    </source>
</evidence>
<keyword evidence="1" id="KW-0812">Transmembrane</keyword>
<keyword evidence="1" id="KW-0472">Membrane</keyword>
<evidence type="ECO:0000259" key="2">
    <source>
        <dbReference type="PROSITE" id="PS51910"/>
    </source>
</evidence>
<gene>
    <name evidence="3" type="ORF">FHS16_002666</name>
</gene>
<protein>
    <submittedName>
        <fullName evidence="3">Spore germination protein YaaH</fullName>
    </submittedName>
</protein>
<name>A0A7W5C7P8_9BACL</name>
<dbReference type="InterPro" id="IPR001223">
    <property type="entry name" value="Glyco_hydro18_cat"/>
</dbReference>
<dbReference type="SUPFAM" id="SSF51445">
    <property type="entry name" value="(Trans)glycosidases"/>
    <property type="match status" value="1"/>
</dbReference>
<dbReference type="Pfam" id="PF08239">
    <property type="entry name" value="SH3_3"/>
    <property type="match status" value="1"/>
</dbReference>
<dbReference type="InterPro" id="IPR003646">
    <property type="entry name" value="SH3-like_bac-type"/>
</dbReference>
<dbReference type="Gene3D" id="3.30.457.10">
    <property type="entry name" value="Copper amine oxidase-like, N-terminal domain"/>
    <property type="match status" value="1"/>
</dbReference>
<dbReference type="PROSITE" id="PS51910">
    <property type="entry name" value="GH18_2"/>
    <property type="match status" value="1"/>
</dbReference>
<dbReference type="InterPro" id="IPR012854">
    <property type="entry name" value="Cu_amine_oxidase-like_N"/>
</dbReference>
<dbReference type="Gene3D" id="3.20.20.80">
    <property type="entry name" value="Glycosidases"/>
    <property type="match status" value="1"/>
</dbReference>
<dbReference type="InterPro" id="IPR036582">
    <property type="entry name" value="Mao_N_sf"/>
</dbReference>
<dbReference type="PANTHER" id="PTHR46066">
    <property type="entry name" value="CHITINASE DOMAIN-CONTAINING PROTEIN 1 FAMILY MEMBER"/>
    <property type="match status" value="1"/>
</dbReference>
<dbReference type="Proteomes" id="UP000518605">
    <property type="component" value="Unassembled WGS sequence"/>
</dbReference>
<dbReference type="Pfam" id="PF00704">
    <property type="entry name" value="Glyco_hydro_18"/>
    <property type="match status" value="1"/>
</dbReference>
<dbReference type="Pfam" id="PF07833">
    <property type="entry name" value="Cu_amine_oxidN1"/>
    <property type="match status" value="1"/>
</dbReference>
<dbReference type="SMART" id="SM00636">
    <property type="entry name" value="Glyco_18"/>
    <property type="match status" value="1"/>
</dbReference>
<sequence>METMYNRAPRRKGNRGARSIFLLFIVGVLAVFCWYGYMRYIPNNEQTVPDYQAEYPILIRGVEANQGAIIENNEVKLPLSVLEQELGADKPIRYEPDSGSIILTTADKVFHLKTDSLTATINQKPYNLTIAAEKKNDNVYIPAEPLAELYGLKVEYMEDTGIVTLLSEGESIQLGQAIREKGAAIRTEATIRAPFIQKVLPGESLRIWQEQDGWLHVQSANGWTGFVNKKDVELTEIDQTPAKEQAAPFIAWKVLGNKINMTWEAVYERKIDTAKISPMQGLNVISPTWFALADDKGTIKGKADSAYVKWAHNQGLQIWALFSNDFEPDRTTKALATAETRFFMIQQLIAFAQMYGLQGINLDFENVHTSDKANFVQFVRELTPLLHEQGLVVSVDVTPKSNSEMWSLFLDRAALGSVVDYMMVMAYDEHWASSPKSGSVASLPWTESSLARIMQEDGVPSNKLILSMPLYTRIWTEKKGADGKVDVSSKAVGMERVKDIIKEKKLKPVFDAAAGQNYVQYTENGNLTRIWIEDDVSIKARVALVRKYDLAGVATWQRAFQTPPIWKTIDDAIKLKP</sequence>